<comment type="caution">
    <text evidence="1">The sequence shown here is derived from an EMBL/GenBank/DDBJ whole genome shotgun (WGS) entry which is preliminary data.</text>
</comment>
<evidence type="ECO:0000313" key="2">
    <source>
        <dbReference type="Proteomes" id="UP001442494"/>
    </source>
</evidence>
<accession>A0ABV0JX47</accession>
<dbReference type="RefSeq" id="WP_190417067.1">
    <property type="nucleotide sequence ID" value="NZ_JAMPKK010000105.1"/>
</dbReference>
<keyword evidence="2" id="KW-1185">Reference proteome</keyword>
<protein>
    <submittedName>
        <fullName evidence="1">Uncharacterized protein</fullName>
    </submittedName>
</protein>
<organism evidence="1 2">
    <name type="scientific">Funiculus sociatus GB2-A5</name>
    <dbReference type="NCBI Taxonomy" id="2933946"/>
    <lineage>
        <taxon>Bacteria</taxon>
        <taxon>Bacillati</taxon>
        <taxon>Cyanobacteriota</taxon>
        <taxon>Cyanophyceae</taxon>
        <taxon>Coleofasciculales</taxon>
        <taxon>Coleofasciculaceae</taxon>
        <taxon>Funiculus</taxon>
    </lineage>
</organism>
<reference evidence="1 2" key="1">
    <citation type="submission" date="2022-04" db="EMBL/GenBank/DDBJ databases">
        <title>Positive selection, recombination, and allopatry shape intraspecific diversity of widespread and dominant cyanobacteria.</title>
        <authorList>
            <person name="Wei J."/>
            <person name="Shu W."/>
            <person name="Hu C."/>
        </authorList>
    </citation>
    <scope>NUCLEOTIDE SEQUENCE [LARGE SCALE GENOMIC DNA]</scope>
    <source>
        <strain evidence="1 2">GB2-A5</strain>
    </source>
</reference>
<evidence type="ECO:0000313" key="1">
    <source>
        <dbReference type="EMBL" id="MEP0868034.1"/>
    </source>
</evidence>
<proteinExistence type="predicted"/>
<sequence length="100" mass="12033">MNNFPQKRWLEKEIEIEPPDIEPVATELTVEPDPLETILQEQQGYTQRFAPQILEIWEREKLSKPKLKAATCEEYQIRLSEEGQPKLYRRDRHFHLCRVD</sequence>
<name>A0ABV0JX47_9CYAN</name>
<dbReference type="EMBL" id="JAMPKK010000105">
    <property type="protein sequence ID" value="MEP0868034.1"/>
    <property type="molecule type" value="Genomic_DNA"/>
</dbReference>
<gene>
    <name evidence="1" type="ORF">NDI37_26710</name>
</gene>
<dbReference type="Proteomes" id="UP001442494">
    <property type="component" value="Unassembled WGS sequence"/>
</dbReference>